<name>A0ABY6L7Y7_9ARAC</name>
<organism evidence="2 3">
    <name type="scientific">Cordylochernes scorpioides</name>
    <dbReference type="NCBI Taxonomy" id="51811"/>
    <lineage>
        <taxon>Eukaryota</taxon>
        <taxon>Metazoa</taxon>
        <taxon>Ecdysozoa</taxon>
        <taxon>Arthropoda</taxon>
        <taxon>Chelicerata</taxon>
        <taxon>Arachnida</taxon>
        <taxon>Pseudoscorpiones</taxon>
        <taxon>Cheliferoidea</taxon>
        <taxon>Chernetidae</taxon>
        <taxon>Cordylochernes</taxon>
    </lineage>
</organism>
<gene>
    <name evidence="2" type="ORF">LAZ67_15000258</name>
</gene>
<proteinExistence type="predicted"/>
<sequence length="130" mass="14791">MIPNCVFTQRTQAHRQLQDNVPEEVKGRRVREALDVFRQNALELNNKQLGQIQLVMVEGRSKRSEADLAGRNDGHTKVIFPAVELPDGSDSTWRPILPGDYVAVKIEDCSSQVLKGQALYHTTLQDFYRQ</sequence>
<evidence type="ECO:0000313" key="3">
    <source>
        <dbReference type="Proteomes" id="UP001235939"/>
    </source>
</evidence>
<feature type="domain" description="TRAM" evidence="1">
    <location>
        <begin position="46"/>
        <end position="120"/>
    </location>
</feature>
<evidence type="ECO:0000259" key="1">
    <source>
        <dbReference type="PROSITE" id="PS50926"/>
    </source>
</evidence>
<dbReference type="InterPro" id="IPR002792">
    <property type="entry name" value="TRAM_dom"/>
</dbReference>
<dbReference type="EMBL" id="CP092877">
    <property type="protein sequence ID" value="UYV77260.1"/>
    <property type="molecule type" value="Genomic_DNA"/>
</dbReference>
<evidence type="ECO:0000313" key="2">
    <source>
        <dbReference type="EMBL" id="UYV77260.1"/>
    </source>
</evidence>
<dbReference type="PROSITE" id="PS50926">
    <property type="entry name" value="TRAM"/>
    <property type="match status" value="1"/>
</dbReference>
<reference evidence="2 3" key="1">
    <citation type="submission" date="2022-01" db="EMBL/GenBank/DDBJ databases">
        <title>A chromosomal length assembly of Cordylochernes scorpioides.</title>
        <authorList>
            <person name="Zeh D."/>
            <person name="Zeh J."/>
        </authorList>
    </citation>
    <scope>NUCLEOTIDE SEQUENCE [LARGE SCALE GENOMIC DNA]</scope>
    <source>
        <strain evidence="2">IN4F17</strain>
        <tissue evidence="2">Whole Body</tissue>
    </source>
</reference>
<dbReference type="PANTHER" id="PTHR43020:SF2">
    <property type="entry name" value="MITOCHONDRIAL TRNA METHYLTHIOTRANSFERASE CDK5RAP1"/>
    <property type="match status" value="1"/>
</dbReference>
<protein>
    <submittedName>
        <fullName evidence="2">CDK5RAP1</fullName>
    </submittedName>
</protein>
<dbReference type="Proteomes" id="UP001235939">
    <property type="component" value="Chromosome 15"/>
</dbReference>
<keyword evidence="3" id="KW-1185">Reference proteome</keyword>
<dbReference type="PANTHER" id="PTHR43020">
    <property type="entry name" value="CDK5 REGULATORY SUBUNIT-ASSOCIATED PROTEIN 1"/>
    <property type="match status" value="1"/>
</dbReference>
<accession>A0ABY6L7Y7</accession>
<dbReference type="Pfam" id="PF01938">
    <property type="entry name" value="TRAM"/>
    <property type="match status" value="1"/>
</dbReference>